<dbReference type="SUPFAM" id="SSF57756">
    <property type="entry name" value="Retrovirus zinc finger-like domains"/>
    <property type="match status" value="1"/>
</dbReference>
<evidence type="ECO:0000256" key="3">
    <source>
        <dbReference type="ARBA" id="ARBA00022695"/>
    </source>
</evidence>
<name>A0A8R1I152_CAEJA</name>
<dbReference type="SUPFAM" id="SSF56672">
    <property type="entry name" value="DNA/RNA polymerases"/>
    <property type="match status" value="1"/>
</dbReference>
<dbReference type="GO" id="GO:0008270">
    <property type="term" value="F:zinc ion binding"/>
    <property type="evidence" value="ECO:0007669"/>
    <property type="project" value="UniProtKB-KW"/>
</dbReference>
<reference evidence="13" key="2">
    <citation type="submission" date="2022-06" db="UniProtKB">
        <authorList>
            <consortium name="EnsemblMetazoa"/>
        </authorList>
    </citation>
    <scope>IDENTIFICATION</scope>
    <source>
        <strain evidence="13">DF5081</strain>
    </source>
</reference>
<keyword evidence="3" id="KW-0548">Nucleotidyltransferase</keyword>
<dbReference type="PROSITE" id="PS50158">
    <property type="entry name" value="ZF_CCHC"/>
    <property type="match status" value="1"/>
</dbReference>
<dbReference type="Pfam" id="PF17917">
    <property type="entry name" value="RT_RNaseH"/>
    <property type="match status" value="1"/>
</dbReference>
<dbReference type="Proteomes" id="UP000005237">
    <property type="component" value="Unassembled WGS sequence"/>
</dbReference>
<evidence type="ECO:0000256" key="6">
    <source>
        <dbReference type="ARBA" id="ARBA00022801"/>
    </source>
</evidence>
<dbReference type="PANTHER" id="PTHR37984">
    <property type="entry name" value="PROTEIN CBG26694"/>
    <property type="match status" value="1"/>
</dbReference>
<dbReference type="InterPro" id="IPR001969">
    <property type="entry name" value="Aspartic_peptidase_AS"/>
</dbReference>
<dbReference type="GO" id="GO:0003964">
    <property type="term" value="F:RNA-directed DNA polymerase activity"/>
    <property type="evidence" value="ECO:0007669"/>
    <property type="project" value="UniProtKB-KW"/>
</dbReference>
<protein>
    <recommendedName>
        <fullName evidence="1">RNA-directed DNA polymerase</fullName>
        <ecNumber evidence="1">2.7.7.49</ecNumber>
    </recommendedName>
</protein>
<feature type="domain" description="CCHC-type" evidence="11">
    <location>
        <begin position="619"/>
        <end position="634"/>
    </location>
</feature>
<dbReference type="GO" id="GO:0005737">
    <property type="term" value="C:cytoplasm"/>
    <property type="evidence" value="ECO:0007669"/>
    <property type="project" value="UniProtKB-ARBA"/>
</dbReference>
<evidence type="ECO:0000259" key="11">
    <source>
        <dbReference type="PROSITE" id="PS50158"/>
    </source>
</evidence>
<dbReference type="GO" id="GO:0019899">
    <property type="term" value="F:enzyme binding"/>
    <property type="evidence" value="ECO:0007669"/>
    <property type="project" value="UniProtKB-ARBA"/>
</dbReference>
<evidence type="ECO:0000256" key="7">
    <source>
        <dbReference type="ARBA" id="ARBA00022918"/>
    </source>
</evidence>
<accession>A0A8R1I152</accession>
<dbReference type="Gene3D" id="3.30.70.270">
    <property type="match status" value="2"/>
</dbReference>
<dbReference type="InterPro" id="IPR036875">
    <property type="entry name" value="Znf_CCHC_sf"/>
</dbReference>
<evidence type="ECO:0000256" key="2">
    <source>
        <dbReference type="ARBA" id="ARBA00022679"/>
    </source>
</evidence>
<reference evidence="14" key="1">
    <citation type="submission" date="2010-08" db="EMBL/GenBank/DDBJ databases">
        <authorList>
            <consortium name="Caenorhabditis japonica Sequencing Consortium"/>
            <person name="Wilson R.K."/>
        </authorList>
    </citation>
    <scope>NUCLEOTIDE SEQUENCE [LARGE SCALE GENOMIC DNA]</scope>
    <source>
        <strain evidence="14">DF5081</strain>
    </source>
</reference>
<keyword evidence="6" id="KW-0378">Hydrolase</keyword>
<dbReference type="CDD" id="cd00303">
    <property type="entry name" value="retropepsin_like"/>
    <property type="match status" value="1"/>
</dbReference>
<dbReference type="EC" id="2.7.7.49" evidence="1"/>
<dbReference type="CDD" id="cd09274">
    <property type="entry name" value="RNase_HI_RT_Ty3"/>
    <property type="match status" value="1"/>
</dbReference>
<keyword evidence="4" id="KW-0540">Nuclease</keyword>
<feature type="coiled-coil region" evidence="9">
    <location>
        <begin position="119"/>
        <end position="153"/>
    </location>
</feature>
<dbReference type="InterPro" id="IPR043128">
    <property type="entry name" value="Rev_trsase/Diguanyl_cyclase"/>
</dbReference>
<keyword evidence="7" id="KW-0695">RNA-directed DNA polymerase</keyword>
<dbReference type="FunFam" id="3.10.20.370:FF:000001">
    <property type="entry name" value="Retrovirus-related Pol polyprotein from transposon 17.6-like protein"/>
    <property type="match status" value="1"/>
</dbReference>
<organism evidence="13 14">
    <name type="scientific">Caenorhabditis japonica</name>
    <dbReference type="NCBI Taxonomy" id="281687"/>
    <lineage>
        <taxon>Eukaryota</taxon>
        <taxon>Metazoa</taxon>
        <taxon>Ecdysozoa</taxon>
        <taxon>Nematoda</taxon>
        <taxon>Chromadorea</taxon>
        <taxon>Rhabditida</taxon>
        <taxon>Rhabditina</taxon>
        <taxon>Rhabditomorpha</taxon>
        <taxon>Rhabditoidea</taxon>
        <taxon>Rhabditidae</taxon>
        <taxon>Peloderinae</taxon>
        <taxon>Caenorhabditis</taxon>
    </lineage>
</organism>
<evidence type="ECO:0000256" key="4">
    <source>
        <dbReference type="ARBA" id="ARBA00022722"/>
    </source>
</evidence>
<keyword evidence="14" id="KW-1185">Reference proteome</keyword>
<dbReference type="SMART" id="SM00343">
    <property type="entry name" value="ZnF_C2HC"/>
    <property type="match status" value="1"/>
</dbReference>
<dbReference type="InterPro" id="IPR000477">
    <property type="entry name" value="RT_dom"/>
</dbReference>
<keyword evidence="8" id="KW-0479">Metal-binding</keyword>
<dbReference type="Pfam" id="PF00098">
    <property type="entry name" value="zf-CCHC"/>
    <property type="match status" value="1"/>
</dbReference>
<evidence type="ECO:0000256" key="5">
    <source>
        <dbReference type="ARBA" id="ARBA00022759"/>
    </source>
</evidence>
<dbReference type="InterPro" id="IPR041373">
    <property type="entry name" value="RT_RNaseH"/>
</dbReference>
<proteinExistence type="predicted"/>
<dbReference type="GO" id="GO:0004190">
    <property type="term" value="F:aspartic-type endopeptidase activity"/>
    <property type="evidence" value="ECO:0007669"/>
    <property type="project" value="InterPro"/>
</dbReference>
<evidence type="ECO:0000256" key="9">
    <source>
        <dbReference type="SAM" id="Coils"/>
    </source>
</evidence>
<feature type="region of interest" description="Disordered" evidence="10">
    <location>
        <begin position="560"/>
        <end position="586"/>
    </location>
</feature>
<keyword evidence="5" id="KW-0255">Endonuclease</keyword>
<feature type="domain" description="Reverse transcriptase" evidence="12">
    <location>
        <begin position="950"/>
        <end position="1129"/>
    </location>
</feature>
<sequence>MPSNSNELFKEHELLDDEVSLLQEGQDPRDVEAEYSVEAGQEGVADVNGGGRVNDHTLQYDSSASQVRERNNSKKVRAIVSHIRKYSKASETHIILLLEPITKLIQEQVKEISERENYIEMVVKEAEGVKNENEELKRSIELLNERNGEMDEVLQIANVASLVGKNEEGNGGKSELFTMLADFGISTPAELLAHFQKVSELEYKIELNNDTLQEERVEENAAREALFQSRQELTTAALKIEMLTEQLRASKAQLKKVEDQINSNRLRRAGESSTNFSEKQKATFQTMVEPSARMTPSFRRNVFPGELHSFQNKINLVENESEIREKPRRYCEETEEILEEYGSENGSALASARKLSNAREKEDEASSNFFTQFLLAQAIPEPPVFSASPGKLSISTFEKTFRMKFGTLPHEFQLTLLETKYLEGKALKVFKGVPAGEKRTVAEALKAMASRLRVSVEDESRTAKAKWEVLRRREGQSMEDFCLQIDELSRVAFSRTPSEELSSLKTAKLISALNDHTIRCMIEAQLMDLDEVKHYDVCRKLATRFEFDAEIRSEKRVSTQSKIMSRTTQFERSATQQGSSNFKPVQRENGGPKRCWECQEIGCHAPTCSRAPRSTSVTCYKCGEIGHYSNKCSQEQLSSSAQAVNRPSSGSIQEVNRPGAKTPIVEHLSEGLGPKTVEKGRIGGVEVEMVIDSGATISLIPKTLWHKMVKVNGKEWERKCALEEPDITSVFTASNQPMKLVHQVKLETSLKARTRDVVFYVVDVERESVILGTNAFEAMGISMSIQGVGRDIKLTRDSGVRLCNFGEKSIILKKGQRIATGEVEGFEVVPEDVENLDRVEESEKWVVSPGFETRDVQVNSVDGETDAGMQKFSDLCAQLRRGKEEENARIWELVKEFQDVFALDDKELGRTNVVECEIELLEAAQPIRQKPRPIPLALRPEIRKMLVKMINQGVIRESKSPWSSPVVLVKKKDGSVRMCIDYRKVNKVVKNNAHPLPHIEATLQSLAGKRVFTTLDLLAGYWQIPLKENSKLITAFAIGSELFEWNVLPFGLVTSPAVFQAMMESVIGELLGKSAFVYVDDLLIASATVEEHERDLKEVLSRLRRSGLKLRATKCHIAQEKVEYLGHQVTPEGVQTEEKKVERMKSFAKPTNAKELLSFLGLVGYYRKFIINFAKLAAPLTPLTSKKVCWKWENEQEDAFQKLIQAVCQAPVLAQPNVDVALEGKRPFMIYTDASRQGVGAVLAQEGEDGMQHPIAFASKSLTPAETRYHVTDLEALAMMFALRRFKTIVYGTRVVVCTDHKPLISLLKGSPLADRLLRWSLEILEFNVKIVYVAGKANVVADALSRGGALGVDSTEGETTELTNVINE</sequence>
<dbReference type="CDD" id="cd01647">
    <property type="entry name" value="RT_LTR"/>
    <property type="match status" value="1"/>
</dbReference>
<keyword evidence="9" id="KW-0175">Coiled coil</keyword>
<dbReference type="InterPro" id="IPR001878">
    <property type="entry name" value="Znf_CCHC"/>
</dbReference>
<evidence type="ECO:0000313" key="13">
    <source>
        <dbReference type="EnsemblMetazoa" id="CJA14038b.1"/>
    </source>
</evidence>
<dbReference type="InterPro" id="IPR021109">
    <property type="entry name" value="Peptidase_aspartic_dom_sf"/>
</dbReference>
<dbReference type="GO" id="GO:0004519">
    <property type="term" value="F:endonuclease activity"/>
    <property type="evidence" value="ECO:0007669"/>
    <property type="project" value="UniProtKB-KW"/>
</dbReference>
<dbReference type="GO" id="GO:0006508">
    <property type="term" value="P:proteolysis"/>
    <property type="evidence" value="ECO:0007669"/>
    <property type="project" value="InterPro"/>
</dbReference>
<feature type="compositionally biased region" description="Polar residues" evidence="10">
    <location>
        <begin position="560"/>
        <end position="583"/>
    </location>
</feature>
<keyword evidence="8" id="KW-0862">Zinc</keyword>
<dbReference type="Gene3D" id="3.10.10.10">
    <property type="entry name" value="HIV Type 1 Reverse Transcriptase, subunit A, domain 1"/>
    <property type="match status" value="1"/>
</dbReference>
<dbReference type="PANTHER" id="PTHR37984:SF5">
    <property type="entry name" value="PROTEIN NYNRIN-LIKE"/>
    <property type="match status" value="1"/>
</dbReference>
<dbReference type="EnsemblMetazoa" id="CJA14038b.1">
    <property type="protein sequence ID" value="CJA14038b.1"/>
    <property type="gene ID" value="WBGene00133242"/>
</dbReference>
<dbReference type="Gene3D" id="3.10.20.370">
    <property type="match status" value="1"/>
</dbReference>
<dbReference type="Gene3D" id="2.40.70.10">
    <property type="entry name" value="Acid Proteases"/>
    <property type="match status" value="1"/>
</dbReference>
<dbReference type="GO" id="GO:0003676">
    <property type="term" value="F:nucleic acid binding"/>
    <property type="evidence" value="ECO:0007669"/>
    <property type="project" value="InterPro"/>
</dbReference>
<dbReference type="Gene3D" id="4.10.60.10">
    <property type="entry name" value="Zinc finger, CCHC-type"/>
    <property type="match status" value="1"/>
</dbReference>
<evidence type="ECO:0000256" key="10">
    <source>
        <dbReference type="SAM" id="MobiDB-lite"/>
    </source>
</evidence>
<dbReference type="FunFam" id="3.30.70.270:FF:000020">
    <property type="entry name" value="Transposon Tf2-6 polyprotein-like Protein"/>
    <property type="match status" value="1"/>
</dbReference>
<dbReference type="Pfam" id="PF00078">
    <property type="entry name" value="RVT_1"/>
    <property type="match status" value="1"/>
</dbReference>
<dbReference type="SUPFAM" id="SSF50630">
    <property type="entry name" value="Acid proteases"/>
    <property type="match status" value="1"/>
</dbReference>
<evidence type="ECO:0000256" key="8">
    <source>
        <dbReference type="PROSITE-ProRule" id="PRU00047"/>
    </source>
</evidence>
<evidence type="ECO:0000256" key="1">
    <source>
        <dbReference type="ARBA" id="ARBA00012493"/>
    </source>
</evidence>
<dbReference type="InterPro" id="IPR043502">
    <property type="entry name" value="DNA/RNA_pol_sf"/>
</dbReference>
<dbReference type="PROSITE" id="PS50878">
    <property type="entry name" value="RT_POL"/>
    <property type="match status" value="1"/>
</dbReference>
<dbReference type="PROSITE" id="PS00141">
    <property type="entry name" value="ASP_PROTEASE"/>
    <property type="match status" value="1"/>
</dbReference>
<evidence type="ECO:0000313" key="14">
    <source>
        <dbReference type="Proteomes" id="UP000005237"/>
    </source>
</evidence>
<keyword evidence="2" id="KW-0808">Transferase</keyword>
<feature type="coiled-coil region" evidence="9">
    <location>
        <begin position="240"/>
        <end position="267"/>
    </location>
</feature>
<evidence type="ECO:0000259" key="12">
    <source>
        <dbReference type="PROSITE" id="PS50878"/>
    </source>
</evidence>
<keyword evidence="8" id="KW-0863">Zinc-finger</keyword>
<dbReference type="InterPro" id="IPR050951">
    <property type="entry name" value="Retrovirus_Pol_polyprotein"/>
</dbReference>